<name>A0A7S2LYW7_9DINO</name>
<proteinExistence type="predicted"/>
<organism evidence="2">
    <name type="scientific">Zooxanthella nutricula</name>
    <dbReference type="NCBI Taxonomy" id="1333877"/>
    <lineage>
        <taxon>Eukaryota</taxon>
        <taxon>Sar</taxon>
        <taxon>Alveolata</taxon>
        <taxon>Dinophyceae</taxon>
        <taxon>Peridiniales</taxon>
        <taxon>Peridiniales incertae sedis</taxon>
        <taxon>Zooxanthella</taxon>
    </lineage>
</organism>
<dbReference type="EMBL" id="HBGW01070390">
    <property type="protein sequence ID" value="CAD9620223.1"/>
    <property type="molecule type" value="Transcribed_RNA"/>
</dbReference>
<evidence type="ECO:0000313" key="2">
    <source>
        <dbReference type="EMBL" id="CAD9620223.1"/>
    </source>
</evidence>
<dbReference type="AlphaFoldDB" id="A0A7S2LYW7"/>
<feature type="region of interest" description="Disordered" evidence="1">
    <location>
        <begin position="54"/>
        <end position="88"/>
    </location>
</feature>
<sequence>MAGVPGTGSGAPASAGAAPSSREQARALQSAKSVCMGGKRRRWLVKVQAVNALRGPHRAKKAAAESSAQEGLAEPGAGEGSGDAVGTAAEAEWNAQIRRMQALQLQAEREDGAARPSFAEGGDIETGEIKPSLIGKSVAERESVHL</sequence>
<feature type="region of interest" description="Disordered" evidence="1">
    <location>
        <begin position="106"/>
        <end position="146"/>
    </location>
</feature>
<protein>
    <submittedName>
        <fullName evidence="2">Uncharacterized protein</fullName>
    </submittedName>
</protein>
<evidence type="ECO:0000256" key="1">
    <source>
        <dbReference type="SAM" id="MobiDB-lite"/>
    </source>
</evidence>
<feature type="region of interest" description="Disordered" evidence="1">
    <location>
        <begin position="1"/>
        <end position="33"/>
    </location>
</feature>
<reference evidence="2" key="1">
    <citation type="submission" date="2021-01" db="EMBL/GenBank/DDBJ databases">
        <authorList>
            <person name="Corre E."/>
            <person name="Pelletier E."/>
            <person name="Niang G."/>
            <person name="Scheremetjew M."/>
            <person name="Finn R."/>
            <person name="Kale V."/>
            <person name="Holt S."/>
            <person name="Cochrane G."/>
            <person name="Meng A."/>
            <person name="Brown T."/>
            <person name="Cohen L."/>
        </authorList>
    </citation>
    <scope>NUCLEOTIDE SEQUENCE</scope>
    <source>
        <strain evidence="2">RCC3387</strain>
    </source>
</reference>
<gene>
    <name evidence="2" type="ORF">BRAN1462_LOCUS44887</name>
</gene>
<accession>A0A7S2LYW7</accession>
<feature type="compositionally biased region" description="Low complexity" evidence="1">
    <location>
        <begin position="10"/>
        <end position="21"/>
    </location>
</feature>